<dbReference type="Proteomes" id="UP001180845">
    <property type="component" value="Unassembled WGS sequence"/>
</dbReference>
<evidence type="ECO:0000256" key="1">
    <source>
        <dbReference type="ARBA" id="ARBA00004496"/>
    </source>
</evidence>
<evidence type="ECO:0000256" key="3">
    <source>
        <dbReference type="ARBA" id="ARBA00022490"/>
    </source>
</evidence>
<organism evidence="5 6">
    <name type="scientific">Haloactinomyces albus</name>
    <dbReference type="NCBI Taxonomy" id="1352928"/>
    <lineage>
        <taxon>Bacteria</taxon>
        <taxon>Bacillati</taxon>
        <taxon>Actinomycetota</taxon>
        <taxon>Actinomycetes</taxon>
        <taxon>Actinopolysporales</taxon>
        <taxon>Actinopolysporaceae</taxon>
        <taxon>Haloactinomyces</taxon>
    </lineage>
</organism>
<dbReference type="EMBL" id="JAVDXW010000001">
    <property type="protein sequence ID" value="MDR7301864.1"/>
    <property type="molecule type" value="Genomic_DNA"/>
</dbReference>
<evidence type="ECO:0000256" key="2">
    <source>
        <dbReference type="ARBA" id="ARBA00006411"/>
    </source>
</evidence>
<keyword evidence="6" id="KW-1185">Reference proteome</keyword>
<comment type="subcellular location">
    <subcellularLocation>
        <location evidence="1">Cytoplasm</location>
    </subcellularLocation>
</comment>
<comment type="caution">
    <text evidence="5">The sequence shown here is derived from an EMBL/GenBank/DDBJ whole genome shotgun (WGS) entry which is preliminary data.</text>
</comment>
<evidence type="ECO:0000313" key="6">
    <source>
        <dbReference type="Proteomes" id="UP001180845"/>
    </source>
</evidence>
<dbReference type="RefSeq" id="WP_310272905.1">
    <property type="nucleotide sequence ID" value="NZ_JAVDXW010000001.1"/>
</dbReference>
<keyword evidence="4" id="KW-0143">Chaperone</keyword>
<accession>A0AAE3ZE34</accession>
<protein>
    <recommendedName>
        <fullName evidence="7">EspG family protein</fullName>
    </recommendedName>
</protein>
<name>A0AAE3ZE34_9ACTN</name>
<evidence type="ECO:0000313" key="5">
    <source>
        <dbReference type="EMBL" id="MDR7301864.1"/>
    </source>
</evidence>
<evidence type="ECO:0008006" key="7">
    <source>
        <dbReference type="Google" id="ProtNLM"/>
    </source>
</evidence>
<keyword evidence="3" id="KW-0963">Cytoplasm</keyword>
<comment type="similarity">
    <text evidence="2">Belongs to the EspG family.</text>
</comment>
<sequence>MGENRISITPDSAAYLCERFDIQLHPLLRVGRMPMEAGEDERRQAGEEGRRQLKQQGLIDTDEVHPFLNDAWHLLAHPPLAVGLAVQSRTGENFNAVLVEQSRNTIQAYQADGETPEELRDIVISRHEYGGPAGNAVNLLGGLRPAAGGSASLPAELLDTASKRMAADPSGSMPAALASSGVRQADAQVLAKAFGAPRTLDGVLTVRVYDRKVRRTHKLPTNLQVFATEDGCYLAQKKPGGDGREWFTLAPADGRKIAAALEEMVGALGGARAPVVSLGGASQ</sequence>
<evidence type="ECO:0000256" key="4">
    <source>
        <dbReference type="ARBA" id="ARBA00023186"/>
    </source>
</evidence>
<dbReference type="InterPro" id="IPR025734">
    <property type="entry name" value="EspG"/>
</dbReference>
<reference evidence="5" key="1">
    <citation type="submission" date="2023-07" db="EMBL/GenBank/DDBJ databases">
        <title>Sequencing the genomes of 1000 actinobacteria strains.</title>
        <authorList>
            <person name="Klenk H.-P."/>
        </authorList>
    </citation>
    <scope>NUCLEOTIDE SEQUENCE</scope>
    <source>
        <strain evidence="5">DSM 45977</strain>
    </source>
</reference>
<gene>
    <name evidence="5" type="ORF">JOF55_002045</name>
</gene>
<proteinExistence type="inferred from homology"/>
<dbReference type="Pfam" id="PF14011">
    <property type="entry name" value="ESX-1_EspG"/>
    <property type="match status" value="1"/>
</dbReference>
<dbReference type="AlphaFoldDB" id="A0AAE3ZE34"/>